<dbReference type="Proteomes" id="UP001501747">
    <property type="component" value="Unassembled WGS sequence"/>
</dbReference>
<evidence type="ECO:0008006" key="3">
    <source>
        <dbReference type="Google" id="ProtNLM"/>
    </source>
</evidence>
<dbReference type="Gene3D" id="1.10.3210.10">
    <property type="entry name" value="Hypothetical protein af1432"/>
    <property type="match status" value="1"/>
</dbReference>
<protein>
    <recommendedName>
        <fullName evidence="3">HD domain-containing protein</fullName>
    </recommendedName>
</protein>
<evidence type="ECO:0000313" key="1">
    <source>
        <dbReference type="EMBL" id="GAA3990753.1"/>
    </source>
</evidence>
<dbReference type="SUPFAM" id="SSF109604">
    <property type="entry name" value="HD-domain/PDEase-like"/>
    <property type="match status" value="1"/>
</dbReference>
<organism evidence="1 2">
    <name type="scientific">Allokutzneria multivorans</name>
    <dbReference type="NCBI Taxonomy" id="1142134"/>
    <lineage>
        <taxon>Bacteria</taxon>
        <taxon>Bacillati</taxon>
        <taxon>Actinomycetota</taxon>
        <taxon>Actinomycetes</taxon>
        <taxon>Pseudonocardiales</taxon>
        <taxon>Pseudonocardiaceae</taxon>
        <taxon>Allokutzneria</taxon>
    </lineage>
</organism>
<reference evidence="2" key="1">
    <citation type="journal article" date="2019" name="Int. J. Syst. Evol. Microbiol.">
        <title>The Global Catalogue of Microorganisms (GCM) 10K type strain sequencing project: providing services to taxonomists for standard genome sequencing and annotation.</title>
        <authorList>
            <consortium name="The Broad Institute Genomics Platform"/>
            <consortium name="The Broad Institute Genome Sequencing Center for Infectious Disease"/>
            <person name="Wu L."/>
            <person name="Ma J."/>
        </authorList>
    </citation>
    <scope>NUCLEOTIDE SEQUENCE [LARGE SCALE GENOMIC DNA]</scope>
    <source>
        <strain evidence="2">JCM 17342</strain>
    </source>
</reference>
<proteinExistence type="predicted"/>
<dbReference type="EMBL" id="BAABAL010000004">
    <property type="protein sequence ID" value="GAA3990753.1"/>
    <property type="molecule type" value="Genomic_DNA"/>
</dbReference>
<comment type="caution">
    <text evidence="1">The sequence shown here is derived from an EMBL/GenBank/DDBJ whole genome shotgun (WGS) entry which is preliminary data.</text>
</comment>
<gene>
    <name evidence="1" type="ORF">GCM10022247_06930</name>
</gene>
<accession>A0ABP7R0D5</accession>
<keyword evidence="2" id="KW-1185">Reference proteome</keyword>
<name>A0ABP7R0D5_9PSEU</name>
<evidence type="ECO:0000313" key="2">
    <source>
        <dbReference type="Proteomes" id="UP001501747"/>
    </source>
</evidence>
<dbReference type="RefSeq" id="WP_344871013.1">
    <property type="nucleotide sequence ID" value="NZ_BAABAL010000004.1"/>
</dbReference>
<sequence>MTVLPAIATLGTEKHLSGNQHLAQLEPGKVFMMGDNPALPKMPKRPTLADFFRLRLGLDSFTTRHMLHSARRAQLLGLDEPVVLACLLHDIAVGGLLRSHHGHWGAQLLAPYVSEEVAWAIRQHEIARFFADSSVGYDYPDAYDAFFGPEYDPPEHVREAYKEVRAHRWYMSARLVAINDVYTFTDEDDVDISEFEDVIGRHFRQPAEGLGFDGSPVAHMWRTMIWPNNFL</sequence>